<dbReference type="Proteomes" id="UP001209878">
    <property type="component" value="Unassembled WGS sequence"/>
</dbReference>
<dbReference type="EMBL" id="JAODUO010000546">
    <property type="protein sequence ID" value="KAK2178351.1"/>
    <property type="molecule type" value="Genomic_DNA"/>
</dbReference>
<sequence>MQSQRKQIAPSPFLDATPAIACPRPVKAYCYQTCIRPTLEYASTVWDPTTKQNIYKLEMVQRRAARYVQSAWRCGGPRFDQSRIRTNLEPRR</sequence>
<evidence type="ECO:0000313" key="2">
    <source>
        <dbReference type="Proteomes" id="UP001209878"/>
    </source>
</evidence>
<accession>A0AAD9KVV9</accession>
<proteinExistence type="predicted"/>
<dbReference type="AlphaFoldDB" id="A0AAD9KVV9"/>
<organism evidence="1 2">
    <name type="scientific">Ridgeia piscesae</name>
    <name type="common">Tubeworm</name>
    <dbReference type="NCBI Taxonomy" id="27915"/>
    <lineage>
        <taxon>Eukaryota</taxon>
        <taxon>Metazoa</taxon>
        <taxon>Spiralia</taxon>
        <taxon>Lophotrochozoa</taxon>
        <taxon>Annelida</taxon>
        <taxon>Polychaeta</taxon>
        <taxon>Sedentaria</taxon>
        <taxon>Canalipalpata</taxon>
        <taxon>Sabellida</taxon>
        <taxon>Siboglinidae</taxon>
        <taxon>Ridgeia</taxon>
    </lineage>
</organism>
<protein>
    <submittedName>
        <fullName evidence="1">Uncharacterized protein</fullName>
    </submittedName>
</protein>
<comment type="caution">
    <text evidence="1">The sequence shown here is derived from an EMBL/GenBank/DDBJ whole genome shotgun (WGS) entry which is preliminary data.</text>
</comment>
<evidence type="ECO:0000313" key="1">
    <source>
        <dbReference type="EMBL" id="KAK2178351.1"/>
    </source>
</evidence>
<reference evidence="1" key="1">
    <citation type="journal article" date="2023" name="Mol. Biol. Evol.">
        <title>Third-Generation Sequencing Reveals the Adaptive Role of the Epigenome in Three Deep-Sea Polychaetes.</title>
        <authorList>
            <person name="Perez M."/>
            <person name="Aroh O."/>
            <person name="Sun Y."/>
            <person name="Lan Y."/>
            <person name="Juniper S.K."/>
            <person name="Young C.R."/>
            <person name="Angers B."/>
            <person name="Qian P.Y."/>
        </authorList>
    </citation>
    <scope>NUCLEOTIDE SEQUENCE</scope>
    <source>
        <strain evidence="1">R07B-5</strain>
    </source>
</reference>
<name>A0AAD9KVV9_RIDPI</name>
<gene>
    <name evidence="1" type="ORF">NP493_546g02034</name>
</gene>
<keyword evidence="2" id="KW-1185">Reference proteome</keyword>